<dbReference type="RefSeq" id="WP_124703630.1">
    <property type="nucleotide sequence ID" value="NZ_BGOW01000003.1"/>
</dbReference>
<feature type="chain" id="PRO_5019063837" description="DUF4426 domain-containing protein" evidence="1">
    <location>
        <begin position="23"/>
        <end position="152"/>
    </location>
</feature>
<gene>
    <name evidence="3" type="ORF">SFMTTN_0586</name>
</gene>
<dbReference type="Proteomes" id="UP000286806">
    <property type="component" value="Unassembled WGS sequence"/>
</dbReference>
<dbReference type="Gene3D" id="2.60.40.3340">
    <property type="entry name" value="Domain of unknown function DUF4426"/>
    <property type="match status" value="1"/>
</dbReference>
<sequence length="152" mass="16912">MNIFANFTLVASLLALPFAAHAAQTNPAEQVVKYGNIEIHYNAMPTDELQPEVAKNYHIERSRNRGLLTIAVLRKNKLGVSEPVSAVITATVVNLNSQLAEIDMRTVKEGSAVYYLGEFRITPPDTLKFNVSAKPAGETRKYQAEFSRPFFQ</sequence>
<accession>A0A401JAT1</accession>
<dbReference type="EMBL" id="BGOW01000003">
    <property type="protein sequence ID" value="GBL44785.1"/>
    <property type="molecule type" value="Genomic_DNA"/>
</dbReference>
<dbReference type="OrthoDB" id="8563353at2"/>
<keyword evidence="1" id="KW-0732">Signal</keyword>
<evidence type="ECO:0000259" key="2">
    <source>
        <dbReference type="Pfam" id="PF14467"/>
    </source>
</evidence>
<dbReference type="Pfam" id="PF14467">
    <property type="entry name" value="DUF4426"/>
    <property type="match status" value="1"/>
</dbReference>
<comment type="caution">
    <text evidence="3">The sequence shown here is derived from an EMBL/GenBank/DDBJ whole genome shotgun (WGS) entry which is preliminary data.</text>
</comment>
<dbReference type="InterPro" id="IPR025218">
    <property type="entry name" value="DUF4426"/>
</dbReference>
<feature type="domain" description="DUF4426" evidence="2">
    <location>
        <begin position="33"/>
        <end position="151"/>
    </location>
</feature>
<evidence type="ECO:0000313" key="4">
    <source>
        <dbReference type="Proteomes" id="UP000286806"/>
    </source>
</evidence>
<reference evidence="3 4" key="1">
    <citation type="journal article" date="2019" name="Front. Microbiol.">
        <title>Genomes of Neutrophilic Sulfur-Oxidizing Chemolithoautotrophs Representing 9 Proteobacterial Species From 8 Genera.</title>
        <authorList>
            <person name="Watanabe T."/>
            <person name="Kojima H."/>
            <person name="Umezawa K."/>
            <person name="Hori C."/>
            <person name="Takasuka T.E."/>
            <person name="Kato Y."/>
            <person name="Fukui M."/>
        </authorList>
    </citation>
    <scope>NUCLEOTIDE SEQUENCE [LARGE SCALE GENOMIC DNA]</scope>
    <source>
        <strain evidence="3 4">TTN</strain>
    </source>
</reference>
<proteinExistence type="predicted"/>
<evidence type="ECO:0000256" key="1">
    <source>
        <dbReference type="SAM" id="SignalP"/>
    </source>
</evidence>
<feature type="signal peptide" evidence="1">
    <location>
        <begin position="1"/>
        <end position="22"/>
    </location>
</feature>
<name>A0A401JAT1_9PROT</name>
<dbReference type="AlphaFoldDB" id="A0A401JAT1"/>
<evidence type="ECO:0000313" key="3">
    <source>
        <dbReference type="EMBL" id="GBL44785.1"/>
    </source>
</evidence>
<keyword evidence="4" id="KW-1185">Reference proteome</keyword>
<protein>
    <recommendedName>
        <fullName evidence="2">DUF4426 domain-containing protein</fullName>
    </recommendedName>
</protein>
<organism evidence="3 4">
    <name type="scientific">Sulfuriferula multivorans</name>
    <dbReference type="NCBI Taxonomy" id="1559896"/>
    <lineage>
        <taxon>Bacteria</taxon>
        <taxon>Pseudomonadati</taxon>
        <taxon>Pseudomonadota</taxon>
        <taxon>Betaproteobacteria</taxon>
        <taxon>Nitrosomonadales</taxon>
        <taxon>Sulfuricellaceae</taxon>
        <taxon>Sulfuriferula</taxon>
    </lineage>
</organism>